<keyword evidence="2" id="KW-0614">Plasmid</keyword>
<organism evidence="2 3">
    <name type="scientific">Deinococcus aetherius</name>
    <dbReference type="NCBI Taxonomy" id="200252"/>
    <lineage>
        <taxon>Bacteria</taxon>
        <taxon>Thermotogati</taxon>
        <taxon>Deinococcota</taxon>
        <taxon>Deinococci</taxon>
        <taxon>Deinococcales</taxon>
        <taxon>Deinococcaceae</taxon>
        <taxon>Deinococcus</taxon>
    </lineage>
</organism>
<geneLocation type="plasmid" evidence="2 3">
    <name>pDAETH-2</name>
</geneLocation>
<keyword evidence="3" id="KW-1185">Reference proteome</keyword>
<feature type="chain" id="PRO_5045035647" evidence="1">
    <location>
        <begin position="22"/>
        <end position="173"/>
    </location>
</feature>
<evidence type="ECO:0000256" key="1">
    <source>
        <dbReference type="SAM" id="SignalP"/>
    </source>
</evidence>
<evidence type="ECO:0000313" key="3">
    <source>
        <dbReference type="Proteomes" id="UP001064971"/>
    </source>
</evidence>
<dbReference type="RefSeq" id="WP_264778294.1">
    <property type="nucleotide sequence ID" value="NZ_AP026562.1"/>
</dbReference>
<feature type="signal peptide" evidence="1">
    <location>
        <begin position="1"/>
        <end position="21"/>
    </location>
</feature>
<gene>
    <name evidence="2" type="ORF">DAETH_44310</name>
</gene>
<reference evidence="2" key="1">
    <citation type="submission" date="2022-07" db="EMBL/GenBank/DDBJ databases">
        <title>Complete Genome Sequence of the Radioresistant Bacterium Deinococcus aetherius ST0316, Isolated from the Air Dust collected in Lower Stratosphere above Japan.</title>
        <authorList>
            <person name="Satoh K."/>
            <person name="Hagiwara K."/>
            <person name="Katsumata K."/>
            <person name="Kubo A."/>
            <person name="Yokobori S."/>
            <person name="Yamagishi A."/>
            <person name="Oono Y."/>
            <person name="Narumi I."/>
        </authorList>
    </citation>
    <scope>NUCLEOTIDE SEQUENCE</scope>
    <source>
        <strain evidence="2">ST0316</strain>
        <plasmid evidence="2">pDAETH-2</plasmid>
    </source>
</reference>
<protein>
    <submittedName>
        <fullName evidence="2">Uncharacterized protein</fullName>
    </submittedName>
</protein>
<sequence length="173" mass="18732">MKTLPLLPATLALAALSGAFAARSPSNLEPFGKEQVCVGRAEVLLRGQPDKALTKVAQDRLDRLGASLGLGKAGQNYTSCPAWLSFRAEAGNDGNGKLVYHATLSLVTPKVQTKAIENLRSEAFDYDGGFEYVSLWDRTHASIAFDVENLSFRVGAEVVSQMDDFGTDWKKTH</sequence>
<dbReference type="Proteomes" id="UP001064971">
    <property type="component" value="Plasmid pDAETH-2"/>
</dbReference>
<evidence type="ECO:0000313" key="2">
    <source>
        <dbReference type="EMBL" id="BDP44462.1"/>
    </source>
</evidence>
<name>A0ABM8AKV8_9DEIO</name>
<keyword evidence="1" id="KW-0732">Signal</keyword>
<dbReference type="EMBL" id="AP026562">
    <property type="protein sequence ID" value="BDP44462.1"/>
    <property type="molecule type" value="Genomic_DNA"/>
</dbReference>
<proteinExistence type="predicted"/>
<accession>A0ABM8AKV8</accession>